<keyword evidence="6 7" id="KW-0862">Zinc</keyword>
<keyword evidence="7" id="KW-0963">Cytoplasm</keyword>
<evidence type="ECO:0000256" key="1">
    <source>
        <dbReference type="ARBA" id="ARBA00010875"/>
    </source>
</evidence>
<keyword evidence="4 7" id="KW-0255">Endonuclease</keyword>
<evidence type="ECO:0000256" key="2">
    <source>
        <dbReference type="ARBA" id="ARBA00022722"/>
    </source>
</evidence>
<dbReference type="RefSeq" id="WP_266278982.1">
    <property type="nucleotide sequence ID" value="NZ_JAPKNF010000001.1"/>
</dbReference>
<dbReference type="NCBIfam" id="TIGR00043">
    <property type="entry name" value="rRNA maturation RNase YbeY"/>
    <property type="match status" value="1"/>
</dbReference>
<comment type="function">
    <text evidence="7">Single strand-specific metallo-endoribonuclease involved in late-stage 70S ribosome quality control and in maturation of the 3' terminus of the 16S rRNA.</text>
</comment>
<sequence>MSGAVPIAVDLLVEAGDWPGEDVLAALVARAVEASFAEARLEVLDGSELSIVFTDDEHIRLLNESWRHKDKATNVLSFPGTPPGAAGFGPMLGDIVLASETVRAEAKAVGIAFDDHLTHLLVHGLLHLFGHDHMEDEEAERMEGLETAILGRLGIADPYAEPAA</sequence>
<dbReference type="InterPro" id="IPR023091">
    <property type="entry name" value="MetalPrtase_cat_dom_sf_prd"/>
</dbReference>
<feature type="binding site" evidence="7">
    <location>
        <position position="127"/>
    </location>
    <ligand>
        <name>Zn(2+)</name>
        <dbReference type="ChEBI" id="CHEBI:29105"/>
        <note>catalytic</note>
    </ligand>
</feature>
<dbReference type="Pfam" id="PF02130">
    <property type="entry name" value="YbeY"/>
    <property type="match status" value="1"/>
</dbReference>
<comment type="subcellular location">
    <subcellularLocation>
        <location evidence="7">Cytoplasm</location>
    </subcellularLocation>
</comment>
<comment type="caution">
    <text evidence="8">The sequence shown here is derived from an EMBL/GenBank/DDBJ whole genome shotgun (WGS) entry which is preliminary data.</text>
</comment>
<reference evidence="8 9" key="1">
    <citation type="submission" date="2023-07" db="EMBL/GenBank/DDBJ databases">
        <title>Genomic Encyclopedia of Type Strains, Phase IV (KMG-IV): sequencing the most valuable type-strain genomes for metagenomic binning, comparative biology and taxonomic classification.</title>
        <authorList>
            <person name="Goeker M."/>
        </authorList>
    </citation>
    <scope>NUCLEOTIDE SEQUENCE [LARGE SCALE GENOMIC DNA]</scope>
    <source>
        <strain evidence="8 9">B1-1</strain>
    </source>
</reference>
<dbReference type="Gene3D" id="3.40.390.30">
    <property type="entry name" value="Metalloproteases ('zincins'), catalytic domain"/>
    <property type="match status" value="1"/>
</dbReference>
<evidence type="ECO:0000256" key="5">
    <source>
        <dbReference type="ARBA" id="ARBA00022801"/>
    </source>
</evidence>
<feature type="binding site" evidence="7">
    <location>
        <position position="133"/>
    </location>
    <ligand>
        <name>Zn(2+)</name>
        <dbReference type="ChEBI" id="CHEBI:29105"/>
        <note>catalytic</note>
    </ligand>
</feature>
<dbReference type="Proteomes" id="UP001223743">
    <property type="component" value="Unassembled WGS sequence"/>
</dbReference>
<dbReference type="SUPFAM" id="SSF55486">
    <property type="entry name" value="Metalloproteases ('zincins'), catalytic domain"/>
    <property type="match status" value="1"/>
</dbReference>
<keyword evidence="5 7" id="KW-0378">Hydrolase</keyword>
<comment type="similarity">
    <text evidence="1 7">Belongs to the endoribonuclease YbeY family.</text>
</comment>
<keyword evidence="2 7" id="KW-0540">Nuclease</keyword>
<keyword evidence="3 7" id="KW-0479">Metal-binding</keyword>
<accession>A0ABU0M7I1</accession>
<dbReference type="HAMAP" id="MF_00009">
    <property type="entry name" value="Endoribonucl_YbeY"/>
    <property type="match status" value="1"/>
</dbReference>
<keyword evidence="7" id="KW-0698">rRNA processing</keyword>
<dbReference type="PANTHER" id="PTHR46986">
    <property type="entry name" value="ENDORIBONUCLEASE YBEY, CHLOROPLASTIC"/>
    <property type="match status" value="1"/>
</dbReference>
<evidence type="ECO:0000256" key="4">
    <source>
        <dbReference type="ARBA" id="ARBA00022759"/>
    </source>
</evidence>
<feature type="binding site" evidence="7">
    <location>
        <position position="123"/>
    </location>
    <ligand>
        <name>Zn(2+)</name>
        <dbReference type="ChEBI" id="CHEBI:29105"/>
        <note>catalytic</note>
    </ligand>
</feature>
<protein>
    <recommendedName>
        <fullName evidence="7">Endoribonuclease YbeY</fullName>
        <ecNumber evidence="7">3.1.-.-</ecNumber>
    </recommendedName>
</protein>
<proteinExistence type="inferred from homology"/>
<dbReference type="PANTHER" id="PTHR46986:SF1">
    <property type="entry name" value="ENDORIBONUCLEASE YBEY, CHLOROPLASTIC"/>
    <property type="match status" value="1"/>
</dbReference>
<dbReference type="EMBL" id="JAUSWJ010000001">
    <property type="protein sequence ID" value="MDQ0516924.1"/>
    <property type="molecule type" value="Genomic_DNA"/>
</dbReference>
<evidence type="ECO:0000313" key="8">
    <source>
        <dbReference type="EMBL" id="MDQ0516924.1"/>
    </source>
</evidence>
<evidence type="ECO:0000256" key="7">
    <source>
        <dbReference type="HAMAP-Rule" id="MF_00009"/>
    </source>
</evidence>
<evidence type="ECO:0000313" key="9">
    <source>
        <dbReference type="Proteomes" id="UP001223743"/>
    </source>
</evidence>
<keyword evidence="9" id="KW-1185">Reference proteome</keyword>
<dbReference type="InterPro" id="IPR020549">
    <property type="entry name" value="YbeY_CS"/>
</dbReference>
<dbReference type="PROSITE" id="PS01306">
    <property type="entry name" value="UPF0054"/>
    <property type="match status" value="1"/>
</dbReference>
<comment type="cofactor">
    <cofactor evidence="7">
        <name>Zn(2+)</name>
        <dbReference type="ChEBI" id="CHEBI:29105"/>
    </cofactor>
    <text evidence="7">Binds 1 zinc ion.</text>
</comment>
<dbReference type="InterPro" id="IPR002036">
    <property type="entry name" value="YbeY"/>
</dbReference>
<organism evidence="8 9">
    <name type="scientific">Kaistia geumhonensis</name>
    <dbReference type="NCBI Taxonomy" id="410839"/>
    <lineage>
        <taxon>Bacteria</taxon>
        <taxon>Pseudomonadati</taxon>
        <taxon>Pseudomonadota</taxon>
        <taxon>Alphaproteobacteria</taxon>
        <taxon>Hyphomicrobiales</taxon>
        <taxon>Kaistiaceae</taxon>
        <taxon>Kaistia</taxon>
    </lineage>
</organism>
<dbReference type="EC" id="3.1.-.-" evidence="7"/>
<evidence type="ECO:0000256" key="3">
    <source>
        <dbReference type="ARBA" id="ARBA00022723"/>
    </source>
</evidence>
<name>A0ABU0M7I1_9HYPH</name>
<keyword evidence="7" id="KW-0690">Ribosome biogenesis</keyword>
<evidence type="ECO:0000256" key="6">
    <source>
        <dbReference type="ARBA" id="ARBA00022833"/>
    </source>
</evidence>
<gene>
    <name evidence="7" type="primary">ybeY</name>
    <name evidence="8" type="ORF">QO015_002537</name>
</gene>